<evidence type="ECO:0000256" key="2">
    <source>
        <dbReference type="SAM" id="SignalP"/>
    </source>
</evidence>
<dbReference type="RefSeq" id="WP_034878026.1">
    <property type="nucleotide sequence ID" value="NZ_JOKG01000004.1"/>
</dbReference>
<evidence type="ECO:0000313" key="4">
    <source>
        <dbReference type="EMBL" id="KEQ12682.1"/>
    </source>
</evidence>
<dbReference type="eggNOG" id="ENOG50339YA">
    <property type="taxonomic scope" value="Bacteria"/>
</dbReference>
<dbReference type="Pfam" id="PF13511">
    <property type="entry name" value="DUF4124"/>
    <property type="match status" value="1"/>
</dbReference>
<gene>
    <name evidence="4" type="ORF">GZ77_19545</name>
</gene>
<dbReference type="AlphaFoldDB" id="A0A081N2K9"/>
<organism evidence="4 5">
    <name type="scientific">Endozoicomonas montiporae</name>
    <dbReference type="NCBI Taxonomy" id="1027273"/>
    <lineage>
        <taxon>Bacteria</taxon>
        <taxon>Pseudomonadati</taxon>
        <taxon>Pseudomonadota</taxon>
        <taxon>Gammaproteobacteria</taxon>
        <taxon>Oceanospirillales</taxon>
        <taxon>Endozoicomonadaceae</taxon>
        <taxon>Endozoicomonas</taxon>
    </lineage>
</organism>
<feature type="region of interest" description="Disordered" evidence="1">
    <location>
        <begin position="41"/>
        <end position="105"/>
    </location>
</feature>
<keyword evidence="5" id="KW-1185">Reference proteome</keyword>
<evidence type="ECO:0000313" key="5">
    <source>
        <dbReference type="Proteomes" id="UP000028006"/>
    </source>
</evidence>
<reference evidence="4 5" key="1">
    <citation type="submission" date="2014-06" db="EMBL/GenBank/DDBJ databases">
        <title>Whole Genome Sequences of Three Symbiotic Endozoicomonas Bacteria.</title>
        <authorList>
            <person name="Neave M.J."/>
            <person name="Apprill A."/>
            <person name="Voolstra C.R."/>
        </authorList>
    </citation>
    <scope>NUCLEOTIDE SEQUENCE [LARGE SCALE GENOMIC DNA]</scope>
    <source>
        <strain evidence="4 5">LMG 24815</strain>
    </source>
</reference>
<feature type="chain" id="PRO_5001760470" description="DUF4124 domain-containing protein" evidence="2">
    <location>
        <begin position="28"/>
        <end position="161"/>
    </location>
</feature>
<protein>
    <recommendedName>
        <fullName evidence="3">DUF4124 domain-containing protein</fullName>
    </recommendedName>
</protein>
<feature type="signal peptide" evidence="2">
    <location>
        <begin position="1"/>
        <end position="27"/>
    </location>
</feature>
<feature type="domain" description="DUF4124" evidence="3">
    <location>
        <begin position="21"/>
        <end position="62"/>
    </location>
</feature>
<comment type="caution">
    <text evidence="4">The sequence shown here is derived from an EMBL/GenBank/DDBJ whole genome shotgun (WGS) entry which is preliminary data.</text>
</comment>
<name>A0A081N2K9_9GAMM</name>
<feature type="compositionally biased region" description="Polar residues" evidence="1">
    <location>
        <begin position="65"/>
        <end position="88"/>
    </location>
</feature>
<sequence>MKRLIKSYLTLLPLAFLAIVLTETVTAEKVFIWKDDRGVTHYSDRPGPDGMETEYILSDEDPENDQISLTDESSAVTEDGSSVDSTTEPLKDSNDQPVSAPDPGAAETLAFCNKLNANLLALEARGRIRLTHDDGREDILDDAGKSKEKQRLKELMNQFCK</sequence>
<evidence type="ECO:0000256" key="1">
    <source>
        <dbReference type="SAM" id="MobiDB-lite"/>
    </source>
</evidence>
<keyword evidence="2" id="KW-0732">Signal</keyword>
<evidence type="ECO:0000259" key="3">
    <source>
        <dbReference type="Pfam" id="PF13511"/>
    </source>
</evidence>
<dbReference type="EMBL" id="JOKG01000004">
    <property type="protein sequence ID" value="KEQ12682.1"/>
    <property type="molecule type" value="Genomic_DNA"/>
</dbReference>
<dbReference type="Proteomes" id="UP000028006">
    <property type="component" value="Unassembled WGS sequence"/>
</dbReference>
<accession>A0A081N2K9</accession>
<dbReference type="InterPro" id="IPR025392">
    <property type="entry name" value="DUF4124"/>
</dbReference>
<proteinExistence type="predicted"/>